<organism evidence="6 7">
    <name type="scientific">Rhodococcus gannanensis</name>
    <dbReference type="NCBI Taxonomy" id="1960308"/>
    <lineage>
        <taxon>Bacteria</taxon>
        <taxon>Bacillati</taxon>
        <taxon>Actinomycetota</taxon>
        <taxon>Actinomycetes</taxon>
        <taxon>Mycobacteriales</taxon>
        <taxon>Nocardiaceae</taxon>
        <taxon>Rhodococcus</taxon>
    </lineage>
</organism>
<dbReference type="SMART" id="SM00346">
    <property type="entry name" value="HTH_ICLR"/>
    <property type="match status" value="1"/>
</dbReference>
<keyword evidence="3" id="KW-0804">Transcription</keyword>
<feature type="domain" description="IclR-ED" evidence="5">
    <location>
        <begin position="63"/>
        <end position="246"/>
    </location>
</feature>
<proteinExistence type="predicted"/>
<evidence type="ECO:0000259" key="4">
    <source>
        <dbReference type="PROSITE" id="PS51077"/>
    </source>
</evidence>
<evidence type="ECO:0000313" key="6">
    <source>
        <dbReference type="EMBL" id="MFD1814680.1"/>
    </source>
</evidence>
<gene>
    <name evidence="6" type="ORF">ACFSJG_20880</name>
</gene>
<dbReference type="PROSITE" id="PS51078">
    <property type="entry name" value="ICLR_ED"/>
    <property type="match status" value="1"/>
</dbReference>
<reference evidence="7" key="1">
    <citation type="journal article" date="2019" name="Int. J. Syst. Evol. Microbiol.">
        <title>The Global Catalogue of Microorganisms (GCM) 10K type strain sequencing project: providing services to taxonomists for standard genome sequencing and annotation.</title>
        <authorList>
            <consortium name="The Broad Institute Genomics Platform"/>
            <consortium name="The Broad Institute Genome Sequencing Center for Infectious Disease"/>
            <person name="Wu L."/>
            <person name="Ma J."/>
        </authorList>
    </citation>
    <scope>NUCLEOTIDE SEQUENCE [LARGE SCALE GENOMIC DNA]</scope>
    <source>
        <strain evidence="7">DT72</strain>
    </source>
</reference>
<evidence type="ECO:0000256" key="3">
    <source>
        <dbReference type="ARBA" id="ARBA00023163"/>
    </source>
</evidence>
<sequence length="246" mass="26857">MDTLLNKARRVLDAFDADSHVLSLTELARRSGVPKTTVHRIASEFVDWGLLERAGTKYCLGMRLFELGHLVPAQRRLRDAALPHLQELHAVTRTTVHLSIRDGLDVLYVDKLSGHGAVELPSRVAGRLPLYMTATGKAILAYSPPQLVEQVVDNGLTRATQLTVASAGRLRGQLERTRAQLFAVEVEEVVLGVGSVAVPLFSRSELIGAISLTTATSRMNIERMAGHLRLTGDAIGRAVRELERSA</sequence>
<dbReference type="SUPFAM" id="SSF46785">
    <property type="entry name" value="Winged helix' DNA-binding domain"/>
    <property type="match status" value="1"/>
</dbReference>
<keyword evidence="7" id="KW-1185">Reference proteome</keyword>
<keyword evidence="1" id="KW-0805">Transcription regulation</keyword>
<evidence type="ECO:0000256" key="1">
    <source>
        <dbReference type="ARBA" id="ARBA00023015"/>
    </source>
</evidence>
<protein>
    <submittedName>
        <fullName evidence="6">IclR family transcriptional regulator</fullName>
    </submittedName>
</protein>
<dbReference type="Pfam" id="PF01614">
    <property type="entry name" value="IclR_C"/>
    <property type="match status" value="1"/>
</dbReference>
<dbReference type="Proteomes" id="UP001597286">
    <property type="component" value="Unassembled WGS sequence"/>
</dbReference>
<evidence type="ECO:0000313" key="7">
    <source>
        <dbReference type="Proteomes" id="UP001597286"/>
    </source>
</evidence>
<feature type="domain" description="HTH iclR-type" evidence="4">
    <location>
        <begin position="2"/>
        <end position="62"/>
    </location>
</feature>
<dbReference type="InterPro" id="IPR050707">
    <property type="entry name" value="HTH_MetabolicPath_Reg"/>
</dbReference>
<dbReference type="PANTHER" id="PTHR30136">
    <property type="entry name" value="HELIX-TURN-HELIX TRANSCRIPTIONAL REGULATOR, ICLR FAMILY"/>
    <property type="match status" value="1"/>
</dbReference>
<name>A0ABW4PBA8_9NOCA</name>
<dbReference type="SUPFAM" id="SSF55781">
    <property type="entry name" value="GAF domain-like"/>
    <property type="match status" value="1"/>
</dbReference>
<dbReference type="InterPro" id="IPR005471">
    <property type="entry name" value="Tscrpt_reg_IclR_N"/>
</dbReference>
<dbReference type="Pfam" id="PF09339">
    <property type="entry name" value="HTH_IclR"/>
    <property type="match status" value="1"/>
</dbReference>
<evidence type="ECO:0000259" key="5">
    <source>
        <dbReference type="PROSITE" id="PS51078"/>
    </source>
</evidence>
<accession>A0ABW4PBA8</accession>
<dbReference type="RefSeq" id="WP_378487152.1">
    <property type="nucleotide sequence ID" value="NZ_JBHUFB010000019.1"/>
</dbReference>
<dbReference type="InterPro" id="IPR014757">
    <property type="entry name" value="Tscrpt_reg_IclR_C"/>
</dbReference>
<dbReference type="PROSITE" id="PS51077">
    <property type="entry name" value="HTH_ICLR"/>
    <property type="match status" value="1"/>
</dbReference>
<dbReference type="PANTHER" id="PTHR30136:SF24">
    <property type="entry name" value="HTH-TYPE TRANSCRIPTIONAL REPRESSOR ALLR"/>
    <property type="match status" value="1"/>
</dbReference>
<evidence type="ECO:0000256" key="2">
    <source>
        <dbReference type="ARBA" id="ARBA00023125"/>
    </source>
</evidence>
<dbReference type="InterPro" id="IPR029016">
    <property type="entry name" value="GAF-like_dom_sf"/>
</dbReference>
<comment type="caution">
    <text evidence="6">The sequence shown here is derived from an EMBL/GenBank/DDBJ whole genome shotgun (WGS) entry which is preliminary data.</text>
</comment>
<dbReference type="EMBL" id="JBHUFB010000019">
    <property type="protein sequence ID" value="MFD1814680.1"/>
    <property type="molecule type" value="Genomic_DNA"/>
</dbReference>
<dbReference type="Gene3D" id="3.30.450.40">
    <property type="match status" value="1"/>
</dbReference>
<keyword evidence="2" id="KW-0238">DNA-binding</keyword>
<dbReference type="Gene3D" id="1.10.10.10">
    <property type="entry name" value="Winged helix-like DNA-binding domain superfamily/Winged helix DNA-binding domain"/>
    <property type="match status" value="1"/>
</dbReference>
<dbReference type="InterPro" id="IPR036390">
    <property type="entry name" value="WH_DNA-bd_sf"/>
</dbReference>
<dbReference type="InterPro" id="IPR036388">
    <property type="entry name" value="WH-like_DNA-bd_sf"/>
</dbReference>